<feature type="domain" description="AMP-dependent synthetase/ligase" evidence="3">
    <location>
        <begin position="22"/>
        <end position="400"/>
    </location>
</feature>
<dbReference type="GO" id="GO:0006631">
    <property type="term" value="P:fatty acid metabolic process"/>
    <property type="evidence" value="ECO:0007669"/>
    <property type="project" value="TreeGrafter"/>
</dbReference>
<evidence type="ECO:0000259" key="3">
    <source>
        <dbReference type="Pfam" id="PF00501"/>
    </source>
</evidence>
<dbReference type="InterPro" id="IPR000873">
    <property type="entry name" value="AMP-dep_synth/lig_dom"/>
</dbReference>
<evidence type="ECO:0000256" key="1">
    <source>
        <dbReference type="ARBA" id="ARBA00006432"/>
    </source>
</evidence>
<dbReference type="SUPFAM" id="SSF56801">
    <property type="entry name" value="Acetyl-CoA synthetase-like"/>
    <property type="match status" value="1"/>
</dbReference>
<dbReference type="NCBIfam" id="NF005801">
    <property type="entry name" value="PRK07656.1"/>
    <property type="match status" value="1"/>
</dbReference>
<evidence type="ECO:0000313" key="6">
    <source>
        <dbReference type="Proteomes" id="UP000475532"/>
    </source>
</evidence>
<dbReference type="AlphaFoldDB" id="A0A6L9QCV0"/>
<dbReference type="PROSITE" id="PS00455">
    <property type="entry name" value="AMP_BINDING"/>
    <property type="match status" value="1"/>
</dbReference>
<proteinExistence type="inferred from homology"/>
<dbReference type="Proteomes" id="UP000475532">
    <property type="component" value="Unassembled WGS sequence"/>
</dbReference>
<protein>
    <submittedName>
        <fullName evidence="5">AMP-binding protein</fullName>
    </submittedName>
</protein>
<gene>
    <name evidence="5" type="ORF">G3I70_10070</name>
</gene>
<dbReference type="Gene3D" id="3.40.50.12780">
    <property type="entry name" value="N-terminal domain of ligase-like"/>
    <property type="match status" value="1"/>
</dbReference>
<dbReference type="InterPro" id="IPR025110">
    <property type="entry name" value="AMP-bd_C"/>
</dbReference>
<sequence length="534" mass="56525">MQADAPDPSSDPVPDTIPALVRHAARVHGDREAVVAETARGTVRWTFDRLHTEIEAAARAAIAGGIEPGDRAAIWAPNGLEWIVAALGLVGAGAVLVPLNTRYRAPEAADILRRSRASALFTVRGFLGNDYPAMLAASGADLPDLRRVVLLSGTPGAAAGPPQSDWDGFLAGGATVSAETAQDRAAAVRADDVCDIVFTSGTTGRPKGAISTHGQTLRVFSAWSDVATLRPGDRYLLINPFFHTFGYKAGVLACLLNGTAMLPEPVFDARRAAERLAAEGVTVLMGPPTVFTSLLELPARPPHRVRLAGTGAADIPVDLIRRIRRDLGIPDVFTAYGLSETCGVASVCPVHADAETVARTTGPALPGTRIRIVDPSGREQPPGATGEICVRGYNVMRGYLDDPEATARAIDADGWLHTGDVGSLDERGYLTVTGRIKDMFVVGGFNAYPAEIENVLVKHPAVVDAAVVGVPDARLGEVGAAFLVTRAEVDAEVLSDWLRGRLANFKVPRHFRVLHALPRNAGGKVVKHELRKLL</sequence>
<accession>A0A6L9QCV0</accession>
<dbReference type="Pfam" id="PF00501">
    <property type="entry name" value="AMP-binding"/>
    <property type="match status" value="1"/>
</dbReference>
<dbReference type="InterPro" id="IPR020845">
    <property type="entry name" value="AMP-binding_CS"/>
</dbReference>
<dbReference type="GO" id="GO:0031956">
    <property type="term" value="F:medium-chain fatty acid-CoA ligase activity"/>
    <property type="evidence" value="ECO:0007669"/>
    <property type="project" value="TreeGrafter"/>
</dbReference>
<reference evidence="5 6" key="1">
    <citation type="submission" date="2020-01" db="EMBL/GenBank/DDBJ databases">
        <title>Insect and environment-associated Actinomycetes.</title>
        <authorList>
            <person name="Currrie C."/>
            <person name="Chevrette M."/>
            <person name="Carlson C."/>
            <person name="Stubbendieck R."/>
            <person name="Wendt-Pienkowski E."/>
        </authorList>
    </citation>
    <scope>NUCLEOTIDE SEQUENCE [LARGE SCALE GENOMIC DNA]</scope>
    <source>
        <strain evidence="5 6">SID10258</strain>
    </source>
</reference>
<dbReference type="EMBL" id="JAAGLI010000240">
    <property type="protein sequence ID" value="NEA22836.1"/>
    <property type="molecule type" value="Genomic_DNA"/>
</dbReference>
<dbReference type="Pfam" id="PF13193">
    <property type="entry name" value="AMP-binding_C"/>
    <property type="match status" value="1"/>
</dbReference>
<feature type="domain" description="AMP-binding enzyme C-terminal" evidence="4">
    <location>
        <begin position="451"/>
        <end position="524"/>
    </location>
</feature>
<dbReference type="Gene3D" id="3.30.300.30">
    <property type="match status" value="1"/>
</dbReference>
<name>A0A6L9QCV0_9ACTN</name>
<dbReference type="RefSeq" id="WP_163054806.1">
    <property type="nucleotide sequence ID" value="NZ_JAAGLI010000240.1"/>
</dbReference>
<evidence type="ECO:0000313" key="5">
    <source>
        <dbReference type="EMBL" id="NEA22836.1"/>
    </source>
</evidence>
<dbReference type="PANTHER" id="PTHR43201:SF5">
    <property type="entry name" value="MEDIUM-CHAIN ACYL-COA LIGASE ACSF2, MITOCHONDRIAL"/>
    <property type="match status" value="1"/>
</dbReference>
<evidence type="ECO:0000259" key="4">
    <source>
        <dbReference type="Pfam" id="PF13193"/>
    </source>
</evidence>
<dbReference type="InterPro" id="IPR042099">
    <property type="entry name" value="ANL_N_sf"/>
</dbReference>
<comment type="caution">
    <text evidence="5">The sequence shown here is derived from an EMBL/GenBank/DDBJ whole genome shotgun (WGS) entry which is preliminary data.</text>
</comment>
<evidence type="ECO:0000256" key="2">
    <source>
        <dbReference type="ARBA" id="ARBA00022598"/>
    </source>
</evidence>
<dbReference type="InterPro" id="IPR045851">
    <property type="entry name" value="AMP-bd_C_sf"/>
</dbReference>
<organism evidence="5 6">
    <name type="scientific">Actinomadura bangladeshensis</name>
    <dbReference type="NCBI Taxonomy" id="453573"/>
    <lineage>
        <taxon>Bacteria</taxon>
        <taxon>Bacillati</taxon>
        <taxon>Actinomycetota</taxon>
        <taxon>Actinomycetes</taxon>
        <taxon>Streptosporangiales</taxon>
        <taxon>Thermomonosporaceae</taxon>
        <taxon>Actinomadura</taxon>
    </lineage>
</organism>
<dbReference type="PANTHER" id="PTHR43201">
    <property type="entry name" value="ACYL-COA SYNTHETASE"/>
    <property type="match status" value="1"/>
</dbReference>
<comment type="similarity">
    <text evidence="1">Belongs to the ATP-dependent AMP-binding enzyme family.</text>
</comment>
<keyword evidence="2" id="KW-0436">Ligase</keyword>